<name>A0A0C9ZNX2_9AGAM</name>
<evidence type="ECO:0000313" key="1">
    <source>
        <dbReference type="EMBL" id="KIK31041.1"/>
    </source>
</evidence>
<accession>A0A0C9ZNX2</accession>
<organism evidence="1 2">
    <name type="scientific">Pisolithus microcarpus 441</name>
    <dbReference type="NCBI Taxonomy" id="765257"/>
    <lineage>
        <taxon>Eukaryota</taxon>
        <taxon>Fungi</taxon>
        <taxon>Dikarya</taxon>
        <taxon>Basidiomycota</taxon>
        <taxon>Agaricomycotina</taxon>
        <taxon>Agaricomycetes</taxon>
        <taxon>Agaricomycetidae</taxon>
        <taxon>Boletales</taxon>
        <taxon>Sclerodermatineae</taxon>
        <taxon>Pisolithaceae</taxon>
        <taxon>Pisolithus</taxon>
    </lineage>
</organism>
<gene>
    <name evidence="1" type="ORF">PISMIDRAFT_669986</name>
</gene>
<evidence type="ECO:0000313" key="2">
    <source>
        <dbReference type="Proteomes" id="UP000054018"/>
    </source>
</evidence>
<dbReference type="HOGENOM" id="CLU_2292768_0_0_1"/>
<dbReference type="EMBL" id="KN833685">
    <property type="protein sequence ID" value="KIK31041.1"/>
    <property type="molecule type" value="Genomic_DNA"/>
</dbReference>
<reference evidence="2" key="2">
    <citation type="submission" date="2015-01" db="EMBL/GenBank/DDBJ databases">
        <title>Evolutionary Origins and Diversification of the Mycorrhizal Mutualists.</title>
        <authorList>
            <consortium name="DOE Joint Genome Institute"/>
            <consortium name="Mycorrhizal Genomics Consortium"/>
            <person name="Kohler A."/>
            <person name="Kuo A."/>
            <person name="Nagy L.G."/>
            <person name="Floudas D."/>
            <person name="Copeland A."/>
            <person name="Barry K.W."/>
            <person name="Cichocki N."/>
            <person name="Veneault-Fourrey C."/>
            <person name="LaButti K."/>
            <person name="Lindquist E.A."/>
            <person name="Lipzen A."/>
            <person name="Lundell T."/>
            <person name="Morin E."/>
            <person name="Murat C."/>
            <person name="Riley R."/>
            <person name="Ohm R."/>
            <person name="Sun H."/>
            <person name="Tunlid A."/>
            <person name="Henrissat B."/>
            <person name="Grigoriev I.V."/>
            <person name="Hibbett D.S."/>
            <person name="Martin F."/>
        </authorList>
    </citation>
    <scope>NUCLEOTIDE SEQUENCE [LARGE SCALE GENOMIC DNA]</scope>
    <source>
        <strain evidence="2">441</strain>
    </source>
</reference>
<dbReference type="Proteomes" id="UP000054018">
    <property type="component" value="Unassembled WGS sequence"/>
</dbReference>
<protein>
    <submittedName>
        <fullName evidence="1">Uncharacterized protein</fullName>
    </submittedName>
</protein>
<dbReference type="AlphaFoldDB" id="A0A0C9ZNX2"/>
<keyword evidence="2" id="KW-1185">Reference proteome</keyword>
<sequence length="101" mass="11377">MGIRMMLDVNETDSSTGTNVVLHVPHVAREKERKKNVGSAVYYSSIFHRLCSGLPSRWLCVASRCHVKPSAEDIPTTFRGYIKRQESSVASRPPQPEDYRG</sequence>
<reference evidence="1 2" key="1">
    <citation type="submission" date="2014-04" db="EMBL/GenBank/DDBJ databases">
        <authorList>
            <consortium name="DOE Joint Genome Institute"/>
            <person name="Kuo A."/>
            <person name="Kohler A."/>
            <person name="Costa M.D."/>
            <person name="Nagy L.G."/>
            <person name="Floudas D."/>
            <person name="Copeland A."/>
            <person name="Barry K.W."/>
            <person name="Cichocki N."/>
            <person name="Veneault-Fourrey C."/>
            <person name="LaButti K."/>
            <person name="Lindquist E.A."/>
            <person name="Lipzen A."/>
            <person name="Lundell T."/>
            <person name="Morin E."/>
            <person name="Murat C."/>
            <person name="Sun H."/>
            <person name="Tunlid A."/>
            <person name="Henrissat B."/>
            <person name="Grigoriev I.V."/>
            <person name="Hibbett D.S."/>
            <person name="Martin F."/>
            <person name="Nordberg H.P."/>
            <person name="Cantor M.N."/>
            <person name="Hua S.X."/>
        </authorList>
    </citation>
    <scope>NUCLEOTIDE SEQUENCE [LARGE SCALE GENOMIC DNA]</scope>
    <source>
        <strain evidence="1 2">441</strain>
    </source>
</reference>
<proteinExistence type="predicted"/>